<reference evidence="1 2" key="1">
    <citation type="journal article" date="2024" name="Int. J. Syst. Evol. Microbiol.">
        <title>Virgibacillus tibetensis sp. nov., isolated from salt lake on the Tibetan Plateau of China.</title>
        <authorList>
            <person name="Phurbu D."/>
            <person name="Liu Z.-X."/>
            <person name="Wang R."/>
            <person name="Zheng Y.-Y."/>
            <person name="Liu H.-C."/>
            <person name="Zhou Y.-G."/>
            <person name="Yu Y.-J."/>
            <person name="Li A.-H."/>
        </authorList>
    </citation>
    <scope>NUCLEOTIDE SEQUENCE [LARGE SCALE GENOMIC DNA]</scope>
    <source>
        <strain evidence="1 2">C22-A2</strain>
    </source>
</reference>
<comment type="caution">
    <text evidence="1">The sequence shown here is derived from an EMBL/GenBank/DDBJ whole genome shotgun (WGS) entry which is preliminary data.</text>
</comment>
<sequence>MKTYSVAPNVDATAWFIKLEDVAPEEVYDSKDEAIADAKKMAEENSPSKVEILDKNHTILEEINY</sequence>
<gene>
    <name evidence="1" type="ORF">QGM71_05675</name>
</gene>
<keyword evidence="2" id="KW-1185">Reference proteome</keyword>
<proteinExistence type="predicted"/>
<evidence type="ECO:0000313" key="1">
    <source>
        <dbReference type="EMBL" id="MEC5422987.1"/>
    </source>
</evidence>
<accession>A0ABU6KEV8</accession>
<dbReference type="RefSeq" id="WP_327606558.1">
    <property type="nucleotide sequence ID" value="NZ_JARZFX010000002.1"/>
</dbReference>
<dbReference type="EMBL" id="JARZFX010000002">
    <property type="protein sequence ID" value="MEC5422987.1"/>
    <property type="molecule type" value="Genomic_DNA"/>
</dbReference>
<dbReference type="Proteomes" id="UP001335737">
    <property type="component" value="Unassembled WGS sequence"/>
</dbReference>
<name>A0ABU6KEV8_9BACI</name>
<evidence type="ECO:0000313" key="2">
    <source>
        <dbReference type="Proteomes" id="UP001335737"/>
    </source>
</evidence>
<protein>
    <submittedName>
        <fullName evidence="1">DUF2188 domain-containing protein</fullName>
    </submittedName>
</protein>
<dbReference type="Pfam" id="PF09954">
    <property type="entry name" value="DUF2188"/>
    <property type="match status" value="1"/>
</dbReference>
<organism evidence="1 2">
    <name type="scientific">Virgibacillus tibetensis</name>
    <dbReference type="NCBI Taxonomy" id="3042313"/>
    <lineage>
        <taxon>Bacteria</taxon>
        <taxon>Bacillati</taxon>
        <taxon>Bacillota</taxon>
        <taxon>Bacilli</taxon>
        <taxon>Bacillales</taxon>
        <taxon>Bacillaceae</taxon>
        <taxon>Virgibacillus</taxon>
    </lineage>
</organism>
<dbReference type="InterPro" id="IPR018691">
    <property type="entry name" value="DUF2188"/>
</dbReference>